<feature type="domain" description="MgtC/SapB/SrpB/YhiD N-terminal" evidence="8">
    <location>
        <begin position="20"/>
        <end position="148"/>
    </location>
</feature>
<keyword evidence="4 7" id="KW-0812">Transmembrane</keyword>
<evidence type="ECO:0000256" key="4">
    <source>
        <dbReference type="ARBA" id="ARBA00022692"/>
    </source>
</evidence>
<feature type="transmembrane region" description="Helical" evidence="7">
    <location>
        <begin position="45"/>
        <end position="65"/>
    </location>
</feature>
<dbReference type="EMBL" id="JAFMPY010000001">
    <property type="protein sequence ID" value="MBO0902124.1"/>
    <property type="molecule type" value="Genomic_DNA"/>
</dbReference>
<evidence type="ECO:0000313" key="10">
    <source>
        <dbReference type="Proteomes" id="UP000664288"/>
    </source>
</evidence>
<keyword evidence="5 7" id="KW-1133">Transmembrane helix</keyword>
<dbReference type="Pfam" id="PF02308">
    <property type="entry name" value="MgtC"/>
    <property type="match status" value="1"/>
</dbReference>
<dbReference type="Proteomes" id="UP000664288">
    <property type="component" value="Unassembled WGS sequence"/>
</dbReference>
<dbReference type="PRINTS" id="PR01837">
    <property type="entry name" value="MGTCSAPBPROT"/>
</dbReference>
<dbReference type="RefSeq" id="WP_207348771.1">
    <property type="nucleotide sequence ID" value="NZ_JAFMPY010000001.1"/>
</dbReference>
<organism evidence="9 10">
    <name type="scientific">Jiella sonneratiae</name>
    <dbReference type="NCBI Taxonomy" id="2816856"/>
    <lineage>
        <taxon>Bacteria</taxon>
        <taxon>Pseudomonadati</taxon>
        <taxon>Pseudomonadota</taxon>
        <taxon>Alphaproteobacteria</taxon>
        <taxon>Hyphomicrobiales</taxon>
        <taxon>Aurantimonadaceae</taxon>
        <taxon>Jiella</taxon>
    </lineage>
</organism>
<gene>
    <name evidence="9" type="ORF">J1C47_00585</name>
</gene>
<evidence type="ECO:0000256" key="1">
    <source>
        <dbReference type="ARBA" id="ARBA00004651"/>
    </source>
</evidence>
<sequence length="148" mass="15561">MSEIFASPDLQTAAVQLVRLLAALLCSGAIGFEREWRHHSAGLRTHMLVGVGACLFTLLMTILIGSVDADRIRSDPLRVVEAVTSGVAFLAAGAIIQSRGKVHGLTTGASLWLAGAIGLACGLGEYILAILAVIVTLLVLAIVRLFER</sequence>
<dbReference type="PANTHER" id="PTHR33778:SF1">
    <property type="entry name" value="MAGNESIUM TRANSPORTER YHID-RELATED"/>
    <property type="match status" value="1"/>
</dbReference>
<reference evidence="9 10" key="1">
    <citation type="submission" date="2021-03" db="EMBL/GenBank/DDBJ databases">
        <title>Whole genome sequence of Jiella sp. MQZ13P-4.</title>
        <authorList>
            <person name="Tuo L."/>
        </authorList>
    </citation>
    <scope>NUCLEOTIDE SEQUENCE [LARGE SCALE GENOMIC DNA]</scope>
    <source>
        <strain evidence="9 10">MQZ13P-4</strain>
    </source>
</reference>
<evidence type="ECO:0000256" key="3">
    <source>
        <dbReference type="ARBA" id="ARBA00022475"/>
    </source>
</evidence>
<keyword evidence="10" id="KW-1185">Reference proteome</keyword>
<evidence type="ECO:0000313" key="9">
    <source>
        <dbReference type="EMBL" id="MBO0902124.1"/>
    </source>
</evidence>
<keyword evidence="3" id="KW-1003">Cell membrane</keyword>
<feature type="transmembrane region" description="Helical" evidence="7">
    <location>
        <begin position="77"/>
        <end position="95"/>
    </location>
</feature>
<protein>
    <recommendedName>
        <fullName evidence="7">Protein MgtC</fullName>
    </recommendedName>
</protein>
<evidence type="ECO:0000256" key="2">
    <source>
        <dbReference type="ARBA" id="ARBA00009298"/>
    </source>
</evidence>
<evidence type="ECO:0000256" key="6">
    <source>
        <dbReference type="ARBA" id="ARBA00023136"/>
    </source>
</evidence>
<dbReference type="InterPro" id="IPR049177">
    <property type="entry name" value="MgtC_SapB_SrpB_YhiD_N"/>
</dbReference>
<feature type="transmembrane region" description="Helical" evidence="7">
    <location>
        <begin position="126"/>
        <end position="146"/>
    </location>
</feature>
<name>A0ABS3IXK1_9HYPH</name>
<keyword evidence="7" id="KW-0997">Cell inner membrane</keyword>
<proteinExistence type="inferred from homology"/>
<accession>A0ABS3IXK1</accession>
<evidence type="ECO:0000256" key="7">
    <source>
        <dbReference type="RuleBase" id="RU365041"/>
    </source>
</evidence>
<evidence type="ECO:0000259" key="8">
    <source>
        <dbReference type="Pfam" id="PF02308"/>
    </source>
</evidence>
<keyword evidence="6 7" id="KW-0472">Membrane</keyword>
<dbReference type="PANTHER" id="PTHR33778">
    <property type="entry name" value="PROTEIN MGTC"/>
    <property type="match status" value="1"/>
</dbReference>
<comment type="caution">
    <text evidence="9">The sequence shown here is derived from an EMBL/GenBank/DDBJ whole genome shotgun (WGS) entry which is preliminary data.</text>
</comment>
<comment type="similarity">
    <text evidence="2 7">Belongs to the MgtC/SapB family.</text>
</comment>
<dbReference type="InterPro" id="IPR003416">
    <property type="entry name" value="MgtC/SapB/SrpB/YhiD_fam"/>
</dbReference>
<evidence type="ECO:0000256" key="5">
    <source>
        <dbReference type="ARBA" id="ARBA00022989"/>
    </source>
</evidence>
<comment type="subcellular location">
    <subcellularLocation>
        <location evidence="7">Cell inner membrane</location>
        <topology evidence="7">Multi-pass membrane protein</topology>
    </subcellularLocation>
    <subcellularLocation>
        <location evidence="1">Cell membrane</location>
        <topology evidence="1">Multi-pass membrane protein</topology>
    </subcellularLocation>
</comment>